<dbReference type="AlphaFoldDB" id="A0A1H9XPX5"/>
<dbReference type="PROSITE" id="PS51787">
    <property type="entry name" value="LON_N"/>
    <property type="match status" value="1"/>
</dbReference>
<name>A0A1H9XPX5_9MICO</name>
<dbReference type="InterPro" id="IPR046336">
    <property type="entry name" value="Lon_prtase_N_sf"/>
</dbReference>
<dbReference type="PANTHER" id="PTHR46732">
    <property type="entry name" value="ATP-DEPENDENT PROTEASE LA (LON) DOMAIN PROTEIN"/>
    <property type="match status" value="1"/>
</dbReference>
<gene>
    <name evidence="2" type="ORF">SAMN05216199_0071</name>
</gene>
<accession>A0A1H9XPX5</accession>
<reference evidence="3" key="1">
    <citation type="submission" date="2016-10" db="EMBL/GenBank/DDBJ databases">
        <authorList>
            <person name="Varghese N."/>
            <person name="Submissions S."/>
        </authorList>
    </citation>
    <scope>NUCLEOTIDE SEQUENCE [LARGE SCALE GENOMIC DNA]</scope>
    <source>
        <strain evidence="3">CGMCC 1.6963</strain>
    </source>
</reference>
<keyword evidence="3" id="KW-1185">Reference proteome</keyword>
<sequence>MAVLPLFPLGTVLVPGAQLPLQVFEPRYLQLLSDLVEQQDERPPVFGVVAIREGFEVGEDGVRALYPVGCAARLTHAAALGEGLFLIVSTGTSRFHLDAVDETADTPYLRGLVTWLGEPLGDPGAVADLAARLRTELSRYRADVGAEPLEPPDDPAALAYWTPQAMTLDLGDRQLLLASSDTEARLRLALQLVRRERAVLDSLGAVGRPPEPPVNLN</sequence>
<protein>
    <recommendedName>
        <fullName evidence="1">Lon N-terminal domain-containing protein</fullName>
    </recommendedName>
</protein>
<feature type="domain" description="Lon N-terminal" evidence="1">
    <location>
        <begin position="1"/>
        <end position="197"/>
    </location>
</feature>
<dbReference type="RefSeq" id="WP_091762432.1">
    <property type="nucleotide sequence ID" value="NZ_FOHB01000010.1"/>
</dbReference>
<dbReference type="Gene3D" id="1.20.58.1480">
    <property type="match status" value="1"/>
</dbReference>
<dbReference type="SUPFAM" id="SSF88697">
    <property type="entry name" value="PUA domain-like"/>
    <property type="match status" value="1"/>
</dbReference>
<dbReference type="InterPro" id="IPR003111">
    <property type="entry name" value="Lon_prtase_N"/>
</dbReference>
<proteinExistence type="predicted"/>
<dbReference type="EMBL" id="FOHB01000010">
    <property type="protein sequence ID" value="SES48228.1"/>
    <property type="molecule type" value="Genomic_DNA"/>
</dbReference>
<evidence type="ECO:0000313" key="3">
    <source>
        <dbReference type="Proteomes" id="UP000199019"/>
    </source>
</evidence>
<evidence type="ECO:0000313" key="2">
    <source>
        <dbReference type="EMBL" id="SES48228.1"/>
    </source>
</evidence>
<dbReference type="STRING" id="587636.SAMN05216199_0071"/>
<organism evidence="2 3">
    <name type="scientific">Pedococcus cremeus</name>
    <dbReference type="NCBI Taxonomy" id="587636"/>
    <lineage>
        <taxon>Bacteria</taxon>
        <taxon>Bacillati</taxon>
        <taxon>Actinomycetota</taxon>
        <taxon>Actinomycetes</taxon>
        <taxon>Micrococcales</taxon>
        <taxon>Intrasporangiaceae</taxon>
        <taxon>Pedococcus</taxon>
    </lineage>
</organism>
<dbReference type="Pfam" id="PF02190">
    <property type="entry name" value="LON_substr_bdg"/>
    <property type="match status" value="1"/>
</dbReference>
<dbReference type="Gene3D" id="2.30.130.40">
    <property type="entry name" value="LON domain-like"/>
    <property type="match status" value="1"/>
</dbReference>
<dbReference type="SMART" id="SM00464">
    <property type="entry name" value="LON"/>
    <property type="match status" value="1"/>
</dbReference>
<dbReference type="OrthoDB" id="25394at2"/>
<evidence type="ECO:0000259" key="1">
    <source>
        <dbReference type="PROSITE" id="PS51787"/>
    </source>
</evidence>
<dbReference type="InterPro" id="IPR015947">
    <property type="entry name" value="PUA-like_sf"/>
</dbReference>
<dbReference type="Proteomes" id="UP000199019">
    <property type="component" value="Unassembled WGS sequence"/>
</dbReference>
<dbReference type="PANTHER" id="PTHR46732:SF8">
    <property type="entry name" value="ATP-DEPENDENT PROTEASE LA (LON) DOMAIN PROTEIN"/>
    <property type="match status" value="1"/>
</dbReference>